<keyword evidence="4" id="KW-0560">Oxidoreductase</keyword>
<proteinExistence type="predicted"/>
<comment type="cofactor">
    <cofactor evidence="1">
        <name>FAD</name>
        <dbReference type="ChEBI" id="CHEBI:57692"/>
    </cofactor>
</comment>
<dbReference type="InterPro" id="IPR027477">
    <property type="entry name" value="Succ_DH/fumarate_Rdtase_cat_sf"/>
</dbReference>
<dbReference type="GO" id="GO:0008202">
    <property type="term" value="P:steroid metabolic process"/>
    <property type="evidence" value="ECO:0007669"/>
    <property type="project" value="UniProtKB-ARBA"/>
</dbReference>
<name>A0A429YR52_9HYPH</name>
<dbReference type="EMBL" id="RWKW01000099">
    <property type="protein sequence ID" value="RST83902.1"/>
    <property type="molecule type" value="Genomic_DNA"/>
</dbReference>
<dbReference type="InterPro" id="IPR036188">
    <property type="entry name" value="FAD/NAD-bd_sf"/>
</dbReference>
<dbReference type="GO" id="GO:0016491">
    <property type="term" value="F:oxidoreductase activity"/>
    <property type="evidence" value="ECO:0007669"/>
    <property type="project" value="UniProtKB-KW"/>
</dbReference>
<feature type="domain" description="FAD-dependent oxidoreductase 2 FAD-binding" evidence="6">
    <location>
        <begin position="19"/>
        <end position="555"/>
    </location>
</feature>
<evidence type="ECO:0000256" key="3">
    <source>
        <dbReference type="ARBA" id="ARBA00022827"/>
    </source>
</evidence>
<accession>A0A429YR52</accession>
<dbReference type="Proteomes" id="UP000278398">
    <property type="component" value="Unassembled WGS sequence"/>
</dbReference>
<evidence type="ECO:0000256" key="5">
    <source>
        <dbReference type="SAM" id="MobiDB-lite"/>
    </source>
</evidence>
<evidence type="ECO:0000256" key="4">
    <source>
        <dbReference type="ARBA" id="ARBA00023002"/>
    </source>
</evidence>
<sequence length="595" mass="63220">MVTRSDRFLSGLPEDAVYDLAVLGAGAPGLACAAMAARLGCRVLLIERTAHVGGTSAYSAGTLWVPNTRHAQALDADDDVEKAADYLDRTVGNRSPRALRDRFLAAGPDAVAFLEDQAGVRLRARPFHPDYLSDIEGSTHFGRALEPMPFDGRLLGDDFDLVRPPIPEFTILGGMMVDRDDIASLLTMTRSAKAFAHTLKLVGRHAADRLRRSRGTRLVMGNALVGHLLLAARRAGVDIATDARVDRMLATNGTVDGLVVEQGGVTRRIGVTRGVVLASGGFAGNAPMRSRYLPPSVPAFGPGAPGPKGELHAMAMELGGFHGRDAWQPCFWAPCSVNRRADGSLAVFPHFVFDRSKPGTVCVARDGRRFVNESISYHLFGAAMIERDEAGSTIPAFLIADHAAMQKYGLGMVRPGARGLKRYLASGYVVEGRTPRELAERLGIDAANLEQTMAQMKEHAERGVDSEFGRGSTVYQRANGDPSHGPNPTLGALATAPFYAVRLYPCDIGSAQGFVTDADACVLREDGSAVENLYAIGNDMQSIMGGVYPGPGITLGPGIVFGYIAARHAAAKAASDSGSAAAPTTPERQDPQETT</sequence>
<evidence type="ECO:0000313" key="8">
    <source>
        <dbReference type="Proteomes" id="UP000278398"/>
    </source>
</evidence>
<dbReference type="AlphaFoldDB" id="A0A429YR52"/>
<protein>
    <submittedName>
        <fullName evidence="7">FAD-dependent oxidoreductase</fullName>
    </submittedName>
</protein>
<evidence type="ECO:0000259" key="6">
    <source>
        <dbReference type="Pfam" id="PF00890"/>
    </source>
</evidence>
<dbReference type="Gene3D" id="3.50.50.60">
    <property type="entry name" value="FAD/NAD(P)-binding domain"/>
    <property type="match status" value="3"/>
</dbReference>
<dbReference type="InterPro" id="IPR003953">
    <property type="entry name" value="FAD-dep_OxRdtase_2_FAD-bd"/>
</dbReference>
<dbReference type="RefSeq" id="WP_126702045.1">
    <property type="nucleotide sequence ID" value="NZ_RWKW01000099.1"/>
</dbReference>
<dbReference type="InterPro" id="IPR050315">
    <property type="entry name" value="FAD-oxidoreductase_2"/>
</dbReference>
<keyword evidence="3" id="KW-0274">FAD</keyword>
<gene>
    <name evidence="7" type="ORF">EJC49_21840</name>
</gene>
<dbReference type="SUPFAM" id="SSF51905">
    <property type="entry name" value="FAD/NAD(P)-binding domain"/>
    <property type="match status" value="1"/>
</dbReference>
<dbReference type="Gene3D" id="3.90.700.10">
    <property type="entry name" value="Succinate dehydrogenase/fumarate reductase flavoprotein, catalytic domain"/>
    <property type="match status" value="1"/>
</dbReference>
<keyword evidence="2" id="KW-0285">Flavoprotein</keyword>
<dbReference type="SUPFAM" id="SSF56425">
    <property type="entry name" value="Succinate dehydrogenase/fumarate reductase flavoprotein, catalytic domain"/>
    <property type="match status" value="1"/>
</dbReference>
<reference evidence="7 8" key="1">
    <citation type="submission" date="2018-12" db="EMBL/GenBank/DDBJ databases">
        <title>Mesorhizobium carbonis sp. nov., isolated from coal mine water.</title>
        <authorList>
            <person name="Xin W."/>
            <person name="Xu Z."/>
            <person name="Xiang F."/>
            <person name="Zhang J."/>
            <person name="Xi L."/>
            <person name="Liu J."/>
        </authorList>
    </citation>
    <scope>NUCLEOTIDE SEQUENCE [LARGE SCALE GENOMIC DNA]</scope>
    <source>
        <strain evidence="7 8">B2.3</strain>
    </source>
</reference>
<comment type="caution">
    <text evidence="7">The sequence shown here is derived from an EMBL/GenBank/DDBJ whole genome shotgun (WGS) entry which is preliminary data.</text>
</comment>
<keyword evidence="8" id="KW-1185">Reference proteome</keyword>
<dbReference type="Pfam" id="PF00890">
    <property type="entry name" value="FAD_binding_2"/>
    <property type="match status" value="1"/>
</dbReference>
<dbReference type="OrthoDB" id="3178130at2"/>
<evidence type="ECO:0000256" key="1">
    <source>
        <dbReference type="ARBA" id="ARBA00001974"/>
    </source>
</evidence>
<dbReference type="PANTHER" id="PTHR43400:SF10">
    <property type="entry name" value="3-OXOSTEROID 1-DEHYDROGENASE"/>
    <property type="match status" value="1"/>
</dbReference>
<dbReference type="NCBIfam" id="NF009477">
    <property type="entry name" value="PRK12843.1"/>
    <property type="match status" value="1"/>
</dbReference>
<evidence type="ECO:0000313" key="7">
    <source>
        <dbReference type="EMBL" id="RST83902.1"/>
    </source>
</evidence>
<organism evidence="7 8">
    <name type="scientific">Aquibium carbonis</name>
    <dbReference type="NCBI Taxonomy" id="2495581"/>
    <lineage>
        <taxon>Bacteria</taxon>
        <taxon>Pseudomonadati</taxon>
        <taxon>Pseudomonadota</taxon>
        <taxon>Alphaproteobacteria</taxon>
        <taxon>Hyphomicrobiales</taxon>
        <taxon>Phyllobacteriaceae</taxon>
        <taxon>Aquibium</taxon>
    </lineage>
</organism>
<feature type="region of interest" description="Disordered" evidence="5">
    <location>
        <begin position="575"/>
        <end position="595"/>
    </location>
</feature>
<evidence type="ECO:0000256" key="2">
    <source>
        <dbReference type="ARBA" id="ARBA00022630"/>
    </source>
</evidence>
<dbReference type="PANTHER" id="PTHR43400">
    <property type="entry name" value="FUMARATE REDUCTASE"/>
    <property type="match status" value="1"/>
</dbReference>